<comment type="caution">
    <text evidence="2">The sequence shown here is derived from an EMBL/GenBank/DDBJ whole genome shotgun (WGS) entry which is preliminary data.</text>
</comment>
<organism evidence="2 3">
    <name type="scientific">Calderihabitans maritimus</name>
    <dbReference type="NCBI Taxonomy" id="1246530"/>
    <lineage>
        <taxon>Bacteria</taxon>
        <taxon>Bacillati</taxon>
        <taxon>Bacillota</taxon>
        <taxon>Clostridia</taxon>
        <taxon>Neomoorellales</taxon>
        <taxon>Calderihabitantaceae</taxon>
        <taxon>Calderihabitans</taxon>
    </lineage>
</organism>
<reference evidence="3" key="1">
    <citation type="journal article" date="2017" name="Appl. Environ. Microbiol.">
        <title>Genomic Analysis of Calderihabitans maritimus KKC1, a Thermophilic, Hydrogenogenic, Carboxydotrophic Bacterium Isolated from Marine Sediment.</title>
        <authorList>
            <person name="Omae K."/>
            <person name="Yoneda Y."/>
            <person name="Fukuyama Y."/>
            <person name="Yoshida T."/>
            <person name="Sako Y."/>
        </authorList>
    </citation>
    <scope>NUCLEOTIDE SEQUENCE [LARGE SCALE GENOMIC DNA]</scope>
    <source>
        <strain evidence="3">KKC1</strain>
    </source>
</reference>
<accession>A0A1Z5HWG7</accession>
<evidence type="ECO:0000256" key="1">
    <source>
        <dbReference type="SAM" id="MobiDB-lite"/>
    </source>
</evidence>
<evidence type="ECO:0000313" key="3">
    <source>
        <dbReference type="Proteomes" id="UP000197032"/>
    </source>
</evidence>
<dbReference type="Proteomes" id="UP000197032">
    <property type="component" value="Unassembled WGS sequence"/>
</dbReference>
<gene>
    <name evidence="2" type="ORF">KKC1_27480</name>
</gene>
<keyword evidence="3" id="KW-1185">Reference proteome</keyword>
<evidence type="ECO:0000313" key="2">
    <source>
        <dbReference type="EMBL" id="GAW93620.1"/>
    </source>
</evidence>
<protein>
    <submittedName>
        <fullName evidence="2">Uncharacterized protein</fullName>
    </submittedName>
</protein>
<dbReference type="AlphaFoldDB" id="A0A1Z5HWG7"/>
<sequence>MDFARWTPAGFAATGSGSRGGGEIGGKVCPLPVFKFGKLPRPCRGTALRFNLVECCF</sequence>
<feature type="region of interest" description="Disordered" evidence="1">
    <location>
        <begin position="1"/>
        <end position="23"/>
    </location>
</feature>
<name>A0A1Z5HWG7_9FIRM</name>
<dbReference type="EMBL" id="BDGJ01000164">
    <property type="protein sequence ID" value="GAW93620.1"/>
    <property type="molecule type" value="Genomic_DNA"/>
</dbReference>
<proteinExistence type="predicted"/>